<dbReference type="Proteomes" id="UP000189981">
    <property type="component" value="Unassembled WGS sequence"/>
</dbReference>
<protein>
    <submittedName>
        <fullName evidence="2">Uncharacterized protein</fullName>
    </submittedName>
</protein>
<dbReference type="OrthoDB" id="639821at2"/>
<feature type="chain" id="PRO_5013046688" evidence="1">
    <location>
        <begin position="20"/>
        <end position="299"/>
    </location>
</feature>
<dbReference type="RefSeq" id="WP_079700649.1">
    <property type="nucleotide sequence ID" value="NZ_FUYR01000001.1"/>
</dbReference>
<dbReference type="AlphaFoldDB" id="A0A1T4ZZS2"/>
<evidence type="ECO:0000256" key="1">
    <source>
        <dbReference type="SAM" id="SignalP"/>
    </source>
</evidence>
<organism evidence="2 3">
    <name type="scientific">Daejeonella lutea</name>
    <dbReference type="NCBI Taxonomy" id="572036"/>
    <lineage>
        <taxon>Bacteria</taxon>
        <taxon>Pseudomonadati</taxon>
        <taxon>Bacteroidota</taxon>
        <taxon>Sphingobacteriia</taxon>
        <taxon>Sphingobacteriales</taxon>
        <taxon>Sphingobacteriaceae</taxon>
        <taxon>Daejeonella</taxon>
    </lineage>
</organism>
<keyword evidence="3" id="KW-1185">Reference proteome</keyword>
<gene>
    <name evidence="2" type="ORF">SAMN05661099_0140</name>
</gene>
<name>A0A1T4ZZS2_9SPHI</name>
<evidence type="ECO:0000313" key="3">
    <source>
        <dbReference type="Proteomes" id="UP000189981"/>
    </source>
</evidence>
<sequence>MKWLSFCILSILSLQSSFSQNIQGKWVGKVTQQPGGYSQLYDLELDLSQRKNIWGESYAFEGDSVQIRIGLSGYIEKDSIRLNESLDWIREDKVPYSWIACVKQFVLSYRKEGKLEYLEGTWTGVGKNESESPCAPGRVILSRTIEGLNKFLEEHKDSVVVTEQIVTASITPPVLDFTPKFLNTEPKKITEIVVTNPDLQIQIVDYMKVDNDTVTVYLNRNLLAKNIRIAKRPALINFKLDSRLELHELLLYAENLGQVPPNTSEMILVDGEKRHRVMIVSDKEKTAAVYLRYKPKKKS</sequence>
<evidence type="ECO:0000313" key="2">
    <source>
        <dbReference type="EMBL" id="SKB28176.1"/>
    </source>
</evidence>
<reference evidence="3" key="1">
    <citation type="submission" date="2017-02" db="EMBL/GenBank/DDBJ databases">
        <authorList>
            <person name="Varghese N."/>
            <person name="Submissions S."/>
        </authorList>
    </citation>
    <scope>NUCLEOTIDE SEQUENCE [LARGE SCALE GENOMIC DNA]</scope>
    <source>
        <strain evidence="3">DSM 22385</strain>
    </source>
</reference>
<proteinExistence type="predicted"/>
<dbReference type="STRING" id="572036.SAMN05661099_0140"/>
<keyword evidence="1" id="KW-0732">Signal</keyword>
<accession>A0A1T4ZZS2</accession>
<feature type="signal peptide" evidence="1">
    <location>
        <begin position="1"/>
        <end position="19"/>
    </location>
</feature>
<dbReference type="EMBL" id="FUYR01000001">
    <property type="protein sequence ID" value="SKB28176.1"/>
    <property type="molecule type" value="Genomic_DNA"/>
</dbReference>